<protein>
    <submittedName>
        <fullName evidence="2">Uncharacterized protein</fullName>
    </submittedName>
</protein>
<accession>A0A4V2QZW0</accession>
<evidence type="ECO:0000313" key="3">
    <source>
        <dbReference type="Proteomes" id="UP000294963"/>
    </source>
</evidence>
<name>A0A4V2QZW0_ACICA</name>
<keyword evidence="3" id="KW-1185">Reference proteome</keyword>
<dbReference type="EMBL" id="SLVJ01000025">
    <property type="protein sequence ID" value="TCM62278.1"/>
    <property type="molecule type" value="Genomic_DNA"/>
</dbReference>
<sequence>MQPRIYDKVGYTLIKTFTCNKLSDRAKGQLHYQLWQSNDDQSFGLALSKNESSGGFSAELIKVEDILSLLATLYQSAKPFHAISFKGLFVGKSANNASFLGAILVDQGVIHLHPQTARLLEVNTEYELWPLSFEKLLLSNNETSAEVDASEKPSHKRGPKTRTSTEMEDGNAVHQDAL</sequence>
<dbReference type="AlphaFoldDB" id="A0A4V2QZW0"/>
<proteinExistence type="predicted"/>
<gene>
    <name evidence="2" type="ORF">EC844_1255</name>
</gene>
<evidence type="ECO:0000313" key="2">
    <source>
        <dbReference type="EMBL" id="TCM62278.1"/>
    </source>
</evidence>
<feature type="region of interest" description="Disordered" evidence="1">
    <location>
        <begin position="144"/>
        <end position="178"/>
    </location>
</feature>
<reference evidence="2 3" key="1">
    <citation type="submission" date="2019-03" db="EMBL/GenBank/DDBJ databases">
        <title>Genomic analyses of the natural microbiome of Caenorhabditis elegans.</title>
        <authorList>
            <person name="Samuel B."/>
        </authorList>
    </citation>
    <scope>NUCLEOTIDE SEQUENCE [LARGE SCALE GENOMIC DNA]</scope>
    <source>
        <strain evidence="2 3">JUb89</strain>
    </source>
</reference>
<dbReference type="Proteomes" id="UP000294963">
    <property type="component" value="Unassembled WGS sequence"/>
</dbReference>
<organism evidence="2 3">
    <name type="scientific">Acinetobacter calcoaceticus</name>
    <dbReference type="NCBI Taxonomy" id="471"/>
    <lineage>
        <taxon>Bacteria</taxon>
        <taxon>Pseudomonadati</taxon>
        <taxon>Pseudomonadota</taxon>
        <taxon>Gammaproteobacteria</taxon>
        <taxon>Moraxellales</taxon>
        <taxon>Moraxellaceae</taxon>
        <taxon>Acinetobacter</taxon>
        <taxon>Acinetobacter calcoaceticus/baumannii complex</taxon>
    </lineage>
</organism>
<evidence type="ECO:0000256" key="1">
    <source>
        <dbReference type="SAM" id="MobiDB-lite"/>
    </source>
</evidence>
<dbReference type="OrthoDB" id="8759680at2"/>
<comment type="caution">
    <text evidence="2">The sequence shown here is derived from an EMBL/GenBank/DDBJ whole genome shotgun (WGS) entry which is preliminary data.</text>
</comment>